<dbReference type="GO" id="GO:0003755">
    <property type="term" value="F:peptidyl-prolyl cis-trans isomerase activity"/>
    <property type="evidence" value="ECO:0007669"/>
    <property type="project" value="UniProtKB-KW"/>
</dbReference>
<dbReference type="PROSITE" id="PS50198">
    <property type="entry name" value="PPIC_PPIASE_2"/>
    <property type="match status" value="2"/>
</dbReference>
<proteinExistence type="predicted"/>
<comment type="caution">
    <text evidence="2">The sequence shown here is derived from an EMBL/GenBank/DDBJ whole genome shotgun (WGS) entry which is preliminary data.</text>
</comment>
<sequence length="346" mass="39242">MKTEVNVSHILVKLKNNPASEDTLAAYEKAIAIRTRIQIGESFESIARGTSDDPTAKTNGGNLGYFNAFQMVYPFENAAFKNDTGIVTMPVRTKYGYHILRINDKREAQGKVKVAHIMIAVPRGSGKKVIDSAKVKIYRISKLLNKGESFTELAKKYSDDRGSARDGGELPWFGTGRMVPEFEKAAFSLNENGDISEPAQTNFGWHIIKRIGKQDLESYNELKHQLKEKVYKSGRAKIAMQAFVNKLKDKYNFYTDSAKLSDYDNLITSEVINSGRLPEKLLEFNSILFSFADKNYDQSDFNRYIMNSKSGIDPDFIKTSVLKLFSEFVSQELIQYEKQRLEIILS</sequence>
<dbReference type="InterPro" id="IPR000297">
    <property type="entry name" value="PPIase_PpiC"/>
</dbReference>
<accession>X0YCU9</accession>
<dbReference type="PANTHER" id="PTHR47245:SF2">
    <property type="entry name" value="PEPTIDYL-PROLYL CIS-TRANS ISOMERASE HP_0175-RELATED"/>
    <property type="match status" value="1"/>
</dbReference>
<dbReference type="Pfam" id="PF13616">
    <property type="entry name" value="Rotamase_3"/>
    <property type="match status" value="1"/>
</dbReference>
<evidence type="ECO:0000259" key="1">
    <source>
        <dbReference type="PROSITE" id="PS50198"/>
    </source>
</evidence>
<evidence type="ECO:0000313" key="2">
    <source>
        <dbReference type="EMBL" id="GAG53700.1"/>
    </source>
</evidence>
<dbReference type="Gene3D" id="3.10.50.40">
    <property type="match status" value="2"/>
</dbReference>
<dbReference type="SUPFAM" id="SSF54534">
    <property type="entry name" value="FKBP-like"/>
    <property type="match status" value="2"/>
</dbReference>
<gene>
    <name evidence="2" type="ORF">S01H4_18793</name>
</gene>
<dbReference type="AlphaFoldDB" id="X0YCU9"/>
<protein>
    <recommendedName>
        <fullName evidence="1">PpiC domain-containing protein</fullName>
    </recommendedName>
</protein>
<reference evidence="2" key="1">
    <citation type="journal article" date="2014" name="Front. Microbiol.">
        <title>High frequency of phylogenetically diverse reductive dehalogenase-homologous genes in deep subseafloor sedimentary metagenomes.</title>
        <authorList>
            <person name="Kawai M."/>
            <person name="Futagami T."/>
            <person name="Toyoda A."/>
            <person name="Takaki Y."/>
            <person name="Nishi S."/>
            <person name="Hori S."/>
            <person name="Arai W."/>
            <person name="Tsubouchi T."/>
            <person name="Morono Y."/>
            <person name="Uchiyama I."/>
            <person name="Ito T."/>
            <person name="Fujiyama A."/>
            <person name="Inagaki F."/>
            <person name="Takami H."/>
        </authorList>
    </citation>
    <scope>NUCLEOTIDE SEQUENCE</scope>
    <source>
        <strain evidence="2">Expedition CK06-06</strain>
    </source>
</reference>
<dbReference type="EMBL" id="BART01008344">
    <property type="protein sequence ID" value="GAG53700.1"/>
    <property type="molecule type" value="Genomic_DNA"/>
</dbReference>
<feature type="domain" description="PpiC" evidence="1">
    <location>
        <begin position="109"/>
        <end position="212"/>
    </location>
</feature>
<feature type="domain" description="PpiC" evidence="1">
    <location>
        <begin position="2"/>
        <end position="104"/>
    </location>
</feature>
<dbReference type="PANTHER" id="PTHR47245">
    <property type="entry name" value="PEPTIDYLPROLYL ISOMERASE"/>
    <property type="match status" value="1"/>
</dbReference>
<dbReference type="InterPro" id="IPR046357">
    <property type="entry name" value="PPIase_dom_sf"/>
</dbReference>
<dbReference type="InterPro" id="IPR050245">
    <property type="entry name" value="PrsA_foldase"/>
</dbReference>
<name>X0YCU9_9ZZZZ</name>
<organism evidence="2">
    <name type="scientific">marine sediment metagenome</name>
    <dbReference type="NCBI Taxonomy" id="412755"/>
    <lineage>
        <taxon>unclassified sequences</taxon>
        <taxon>metagenomes</taxon>
        <taxon>ecological metagenomes</taxon>
    </lineage>
</organism>